<feature type="transmembrane region" description="Helical" evidence="1">
    <location>
        <begin position="73"/>
        <end position="93"/>
    </location>
</feature>
<keyword evidence="1" id="KW-0472">Membrane</keyword>
<evidence type="ECO:0000313" key="3">
    <source>
        <dbReference type="Proteomes" id="UP000176404"/>
    </source>
</evidence>
<organism evidence="2 3">
    <name type="scientific">Candidatus Woesebacteria bacterium RIFCSPLOWO2_01_FULL_39_10b</name>
    <dbReference type="NCBI Taxonomy" id="1802517"/>
    <lineage>
        <taxon>Bacteria</taxon>
        <taxon>Candidatus Woeseibacteriota</taxon>
    </lineage>
</organism>
<evidence type="ECO:0000256" key="1">
    <source>
        <dbReference type="SAM" id="Phobius"/>
    </source>
</evidence>
<evidence type="ECO:0000313" key="2">
    <source>
        <dbReference type="EMBL" id="OGM60362.1"/>
    </source>
</evidence>
<dbReference type="EMBL" id="MGHD01000005">
    <property type="protein sequence ID" value="OGM60362.1"/>
    <property type="molecule type" value="Genomic_DNA"/>
</dbReference>
<accession>A0A1F8B8K3</accession>
<keyword evidence="1" id="KW-1133">Transmembrane helix</keyword>
<protein>
    <submittedName>
        <fullName evidence="2">Uncharacterized protein</fullName>
    </submittedName>
</protein>
<keyword evidence="1" id="KW-0812">Transmembrane</keyword>
<dbReference type="AlphaFoldDB" id="A0A1F8B8K3"/>
<gene>
    <name evidence="2" type="ORF">A2892_03425</name>
</gene>
<dbReference type="Proteomes" id="UP000176404">
    <property type="component" value="Unassembled WGS sequence"/>
</dbReference>
<dbReference type="Pfam" id="PF18895">
    <property type="entry name" value="T4SS_pilin"/>
    <property type="match status" value="1"/>
</dbReference>
<proteinExistence type="predicted"/>
<reference evidence="2 3" key="1">
    <citation type="journal article" date="2016" name="Nat. Commun.">
        <title>Thousands of microbial genomes shed light on interconnected biogeochemical processes in an aquifer system.</title>
        <authorList>
            <person name="Anantharaman K."/>
            <person name="Brown C.T."/>
            <person name="Hug L.A."/>
            <person name="Sharon I."/>
            <person name="Castelle C.J."/>
            <person name="Probst A.J."/>
            <person name="Thomas B.C."/>
            <person name="Singh A."/>
            <person name="Wilkins M.J."/>
            <person name="Karaoz U."/>
            <person name="Brodie E.L."/>
            <person name="Williams K.H."/>
            <person name="Hubbard S.S."/>
            <person name="Banfield J.F."/>
        </authorList>
    </citation>
    <scope>NUCLEOTIDE SEQUENCE [LARGE SCALE GENOMIC DNA]</scope>
</reference>
<dbReference type="STRING" id="1802517.A2892_03425"/>
<name>A0A1F8B8K3_9BACT</name>
<sequence>MKISQAIDFENLIPEVTPNFTSSTTIGDLINVALTFIFPIAGILLLIFLVFAGYQWLTSGGNPKSLASAKQRLTYAIAGFIIIFLAYWITVFVGKVLGLEAVEDIF</sequence>
<feature type="transmembrane region" description="Helical" evidence="1">
    <location>
        <begin position="29"/>
        <end position="52"/>
    </location>
</feature>
<comment type="caution">
    <text evidence="2">The sequence shown here is derived from an EMBL/GenBank/DDBJ whole genome shotgun (WGS) entry which is preliminary data.</text>
</comment>
<dbReference type="InterPro" id="IPR043993">
    <property type="entry name" value="T4SS_pilin"/>
</dbReference>